<protein>
    <submittedName>
        <fullName evidence="2">Uncharacterized protein</fullName>
    </submittedName>
</protein>
<organism evidence="2 3">
    <name type="scientific">Synaphobranchus kaupii</name>
    <name type="common">Kaup's arrowtooth eel</name>
    <dbReference type="NCBI Taxonomy" id="118154"/>
    <lineage>
        <taxon>Eukaryota</taxon>
        <taxon>Metazoa</taxon>
        <taxon>Chordata</taxon>
        <taxon>Craniata</taxon>
        <taxon>Vertebrata</taxon>
        <taxon>Euteleostomi</taxon>
        <taxon>Actinopterygii</taxon>
        <taxon>Neopterygii</taxon>
        <taxon>Teleostei</taxon>
        <taxon>Anguilliformes</taxon>
        <taxon>Synaphobranchidae</taxon>
        <taxon>Synaphobranchus</taxon>
    </lineage>
</organism>
<feature type="compositionally biased region" description="Low complexity" evidence="1">
    <location>
        <begin position="73"/>
        <end position="87"/>
    </location>
</feature>
<reference evidence="2" key="1">
    <citation type="journal article" date="2023" name="Science">
        <title>Genome structures resolve the early diversification of teleost fishes.</title>
        <authorList>
            <person name="Parey E."/>
            <person name="Louis A."/>
            <person name="Montfort J."/>
            <person name="Bouchez O."/>
            <person name="Roques C."/>
            <person name="Iampietro C."/>
            <person name="Lluch J."/>
            <person name="Castinel A."/>
            <person name="Donnadieu C."/>
            <person name="Desvignes T."/>
            <person name="Floi Bucao C."/>
            <person name="Jouanno E."/>
            <person name="Wen M."/>
            <person name="Mejri S."/>
            <person name="Dirks R."/>
            <person name="Jansen H."/>
            <person name="Henkel C."/>
            <person name="Chen W.J."/>
            <person name="Zahm M."/>
            <person name="Cabau C."/>
            <person name="Klopp C."/>
            <person name="Thompson A.W."/>
            <person name="Robinson-Rechavi M."/>
            <person name="Braasch I."/>
            <person name="Lecointre G."/>
            <person name="Bobe J."/>
            <person name="Postlethwait J.H."/>
            <person name="Berthelot C."/>
            <person name="Roest Crollius H."/>
            <person name="Guiguen Y."/>
        </authorList>
    </citation>
    <scope>NUCLEOTIDE SEQUENCE</scope>
    <source>
        <strain evidence="2">WJC10195</strain>
    </source>
</reference>
<dbReference type="AlphaFoldDB" id="A0A9Q1E4H4"/>
<comment type="caution">
    <text evidence="2">The sequence shown here is derived from an EMBL/GenBank/DDBJ whole genome shotgun (WGS) entry which is preliminary data.</text>
</comment>
<feature type="compositionally biased region" description="Polar residues" evidence="1">
    <location>
        <begin position="1"/>
        <end position="12"/>
    </location>
</feature>
<proteinExistence type="predicted"/>
<feature type="region of interest" description="Disordered" evidence="1">
    <location>
        <begin position="1"/>
        <end position="124"/>
    </location>
</feature>
<accession>A0A9Q1E4H4</accession>
<dbReference type="OrthoDB" id="2275718at2759"/>
<feature type="compositionally biased region" description="Basic and acidic residues" evidence="1">
    <location>
        <begin position="112"/>
        <end position="124"/>
    </location>
</feature>
<keyword evidence="3" id="KW-1185">Reference proteome</keyword>
<dbReference type="EMBL" id="JAINUF010000045">
    <property type="protein sequence ID" value="KAJ8332090.1"/>
    <property type="molecule type" value="Genomic_DNA"/>
</dbReference>
<evidence type="ECO:0000256" key="1">
    <source>
        <dbReference type="SAM" id="MobiDB-lite"/>
    </source>
</evidence>
<gene>
    <name evidence="2" type="ORF">SKAU_G00429230</name>
</gene>
<feature type="compositionally biased region" description="Polar residues" evidence="1">
    <location>
        <begin position="30"/>
        <end position="39"/>
    </location>
</feature>
<evidence type="ECO:0000313" key="2">
    <source>
        <dbReference type="EMBL" id="KAJ8332090.1"/>
    </source>
</evidence>
<sequence>MPPGHTSPQGSYPLQGYSLHGHQPIPHSYPSLSQLTQAHVSGALSGPHHSGTHGPPPGDAAACPSPTAGAWLSPPTRTATPTRHPSALRLHWTPTGCAGAGPPLPAAPLPPPHRELRAPGHTDP</sequence>
<dbReference type="Proteomes" id="UP001152622">
    <property type="component" value="Unassembled WGS sequence"/>
</dbReference>
<name>A0A9Q1E4H4_SYNKA</name>
<feature type="compositionally biased region" description="Pro residues" evidence="1">
    <location>
        <begin position="102"/>
        <end position="111"/>
    </location>
</feature>
<evidence type="ECO:0000313" key="3">
    <source>
        <dbReference type="Proteomes" id="UP001152622"/>
    </source>
</evidence>